<dbReference type="Gene3D" id="3.10.450.710">
    <property type="entry name" value="Tgt2/MlaC"/>
    <property type="match status" value="1"/>
</dbReference>
<dbReference type="Proteomes" id="UP000052022">
    <property type="component" value="Unassembled WGS sequence"/>
</dbReference>
<dbReference type="InterPro" id="IPR042245">
    <property type="entry name" value="Tgt2/MlaC_sf"/>
</dbReference>
<feature type="chain" id="PRO_5006015712" evidence="1">
    <location>
        <begin position="26"/>
        <end position="198"/>
    </location>
</feature>
<name>A0A0N7LZ13_9RHOB</name>
<keyword evidence="1" id="KW-0732">Signal</keyword>
<dbReference type="InterPro" id="IPR008869">
    <property type="entry name" value="MlaC/ttg2D"/>
</dbReference>
<dbReference type="PROSITE" id="PS51318">
    <property type="entry name" value="TAT"/>
    <property type="match status" value="1"/>
</dbReference>
<dbReference type="EMBL" id="CYSD01000014">
    <property type="protein sequence ID" value="CUH76385.1"/>
    <property type="molecule type" value="Genomic_DNA"/>
</dbReference>
<feature type="signal peptide" evidence="1">
    <location>
        <begin position="1"/>
        <end position="25"/>
    </location>
</feature>
<dbReference type="PANTHER" id="PTHR36573:SF1">
    <property type="entry name" value="INTERMEMBRANE PHOSPHOLIPID TRANSPORT SYSTEM BINDING PROTEIN MLAC"/>
    <property type="match status" value="1"/>
</dbReference>
<protein>
    <submittedName>
        <fullName evidence="2">Putative phospholipid-binding protein MlaC</fullName>
    </submittedName>
</protein>
<sequence length="198" mass="21978">MMQRRTFLTTLAAAGATAIATPLWAALNEASASALINKLVGDINKAIDSGKGKSAMFRDFEKIFARYSDTKSIAAYTMGVDARRATPAQRKAYSKAFQSYISRKYGSRFREFIGGRLEVTGVKKVKRWYEVSCVAYLRGESPFEVTFLVSDRSGKPLFFNMYIEGVNLLLTERTEIGAIIDRNGGDIDKMIAELKNLG</sequence>
<dbReference type="AlphaFoldDB" id="A0A0N7LZ13"/>
<dbReference type="Pfam" id="PF05494">
    <property type="entry name" value="MlaC"/>
    <property type="match status" value="1"/>
</dbReference>
<evidence type="ECO:0000256" key="1">
    <source>
        <dbReference type="SAM" id="SignalP"/>
    </source>
</evidence>
<evidence type="ECO:0000313" key="2">
    <source>
        <dbReference type="EMBL" id="CUH76385.1"/>
    </source>
</evidence>
<organism evidence="2 3">
    <name type="scientific">Tritonibacter multivorans</name>
    <dbReference type="NCBI Taxonomy" id="928856"/>
    <lineage>
        <taxon>Bacteria</taxon>
        <taxon>Pseudomonadati</taxon>
        <taxon>Pseudomonadota</taxon>
        <taxon>Alphaproteobacteria</taxon>
        <taxon>Rhodobacterales</taxon>
        <taxon>Paracoccaceae</taxon>
        <taxon>Tritonibacter</taxon>
    </lineage>
</organism>
<proteinExistence type="predicted"/>
<accession>A0A0N7LZ13</accession>
<gene>
    <name evidence="2" type="primary">mlaC</name>
    <name evidence="2" type="ORF">TRM7557_00873</name>
</gene>
<reference evidence="2 3" key="1">
    <citation type="submission" date="2015-09" db="EMBL/GenBank/DDBJ databases">
        <authorList>
            <consortium name="Swine Surveillance"/>
        </authorList>
    </citation>
    <scope>NUCLEOTIDE SEQUENCE [LARGE SCALE GENOMIC DNA]</scope>
    <source>
        <strain evidence="2 3">CECT 7557</strain>
    </source>
</reference>
<keyword evidence="3" id="KW-1185">Reference proteome</keyword>
<evidence type="ECO:0000313" key="3">
    <source>
        <dbReference type="Proteomes" id="UP000052022"/>
    </source>
</evidence>
<dbReference type="PANTHER" id="PTHR36573">
    <property type="entry name" value="INTERMEMBRANE PHOSPHOLIPID TRANSPORT SYSTEM BINDING PROTEIN MLAC"/>
    <property type="match status" value="1"/>
</dbReference>
<dbReference type="STRING" id="928856.SAMN04488049_11254"/>
<dbReference type="InterPro" id="IPR006311">
    <property type="entry name" value="TAT_signal"/>
</dbReference>